<proteinExistence type="inferred from homology"/>
<evidence type="ECO:0000256" key="1">
    <source>
        <dbReference type="ARBA" id="ARBA00007025"/>
    </source>
</evidence>
<dbReference type="InterPro" id="IPR031053">
    <property type="entry name" value="ALC1"/>
</dbReference>
<dbReference type="GO" id="GO:0003678">
    <property type="term" value="F:DNA helicase activity"/>
    <property type="evidence" value="ECO:0007669"/>
    <property type="project" value="InterPro"/>
</dbReference>
<dbReference type="EMBL" id="JEMA01001267">
    <property type="protein sequence ID" value="KYF60610.1"/>
    <property type="molecule type" value="Genomic_DNA"/>
</dbReference>
<comment type="similarity">
    <text evidence="1">Belongs to the SNF2/RAD54 helicase family.</text>
</comment>
<gene>
    <name evidence="5" type="ORF">BE15_17795</name>
</gene>
<reference evidence="5 6" key="1">
    <citation type="submission" date="2014-02" db="EMBL/GenBank/DDBJ databases">
        <title>The small core and large imbalanced accessory genome model reveals a collaborative survival strategy of Sorangium cellulosum strains in nature.</title>
        <authorList>
            <person name="Han K."/>
            <person name="Peng R."/>
            <person name="Blom J."/>
            <person name="Li Y.-Z."/>
        </authorList>
    </citation>
    <scope>NUCLEOTIDE SEQUENCE [LARGE SCALE GENOMIC DNA]</scope>
    <source>
        <strain evidence="5 6">So0008-312</strain>
    </source>
</reference>
<dbReference type="InterPro" id="IPR043472">
    <property type="entry name" value="Macro_dom-like"/>
</dbReference>
<dbReference type="PANTHER" id="PTHR47157:SF1">
    <property type="entry name" value="CHROMODOMAIN-HELICASE-DNA-BINDING PROTEIN 1-LIKE"/>
    <property type="match status" value="1"/>
</dbReference>
<dbReference type="InterPro" id="IPR002589">
    <property type="entry name" value="Macro_dom"/>
</dbReference>
<evidence type="ECO:0000313" key="6">
    <source>
        <dbReference type="Proteomes" id="UP000075260"/>
    </source>
</evidence>
<accession>A0A150PY50</accession>
<evidence type="ECO:0000259" key="4">
    <source>
        <dbReference type="PROSITE" id="PS51154"/>
    </source>
</evidence>
<dbReference type="PANTHER" id="PTHR47157">
    <property type="entry name" value="CHROMODOMAIN-HELICASE-DNA-BINDING PROTEIN 1-LIKE"/>
    <property type="match status" value="1"/>
</dbReference>
<dbReference type="Proteomes" id="UP000075260">
    <property type="component" value="Unassembled WGS sequence"/>
</dbReference>
<feature type="domain" description="Macro" evidence="4">
    <location>
        <begin position="1"/>
        <end position="157"/>
    </location>
</feature>
<evidence type="ECO:0000256" key="2">
    <source>
        <dbReference type="ARBA" id="ARBA00022741"/>
    </source>
</evidence>
<dbReference type="RefSeq" id="WP_061613461.1">
    <property type="nucleotide sequence ID" value="NZ_JEMA01001267.1"/>
</dbReference>
<dbReference type="GO" id="GO:0006281">
    <property type="term" value="P:DNA repair"/>
    <property type="evidence" value="ECO:0007669"/>
    <property type="project" value="InterPro"/>
</dbReference>
<sequence>MNAIDYRTGDATEPVGEGPRIICHVCNDIGGWGRGFVVALSKKWPGPEAQYRAWHARGEEAGFKLGAIQLVDVDDGLSVANMIAQHGVRPQRDVPPIRYDALAQCLGSLAEHAQGVSASVHMPRIGCGLAGGKWPEVEAIIQRTLCAAGLSVHVYDL</sequence>
<dbReference type="Gene3D" id="3.40.220.10">
    <property type="entry name" value="Leucine Aminopeptidase, subunit E, domain 1"/>
    <property type="match status" value="1"/>
</dbReference>
<dbReference type="SMART" id="SM00506">
    <property type="entry name" value="A1pp"/>
    <property type="match status" value="1"/>
</dbReference>
<dbReference type="SUPFAM" id="SSF52949">
    <property type="entry name" value="Macro domain-like"/>
    <property type="match status" value="1"/>
</dbReference>
<comment type="caution">
    <text evidence="5">The sequence shown here is derived from an EMBL/GenBank/DDBJ whole genome shotgun (WGS) entry which is preliminary data.</text>
</comment>
<evidence type="ECO:0000256" key="3">
    <source>
        <dbReference type="ARBA" id="ARBA00022840"/>
    </source>
</evidence>
<dbReference type="AlphaFoldDB" id="A0A150PY50"/>
<evidence type="ECO:0000313" key="5">
    <source>
        <dbReference type="EMBL" id="KYF60610.1"/>
    </source>
</evidence>
<keyword evidence="2" id="KW-0547">Nucleotide-binding</keyword>
<keyword evidence="3" id="KW-0067">ATP-binding</keyword>
<dbReference type="GO" id="GO:0005524">
    <property type="term" value="F:ATP binding"/>
    <property type="evidence" value="ECO:0007669"/>
    <property type="project" value="UniProtKB-KW"/>
</dbReference>
<dbReference type="GO" id="GO:0006338">
    <property type="term" value="P:chromatin remodeling"/>
    <property type="evidence" value="ECO:0007669"/>
    <property type="project" value="InterPro"/>
</dbReference>
<organism evidence="5 6">
    <name type="scientific">Sorangium cellulosum</name>
    <name type="common">Polyangium cellulosum</name>
    <dbReference type="NCBI Taxonomy" id="56"/>
    <lineage>
        <taxon>Bacteria</taxon>
        <taxon>Pseudomonadati</taxon>
        <taxon>Myxococcota</taxon>
        <taxon>Polyangia</taxon>
        <taxon>Polyangiales</taxon>
        <taxon>Polyangiaceae</taxon>
        <taxon>Sorangium</taxon>
    </lineage>
</organism>
<protein>
    <submittedName>
        <fullName evidence="5">Appr-1-p processing protein</fullName>
    </submittedName>
</protein>
<dbReference type="OrthoDB" id="9780211at2"/>
<dbReference type="PROSITE" id="PS51154">
    <property type="entry name" value="MACRO"/>
    <property type="match status" value="1"/>
</dbReference>
<dbReference type="CDD" id="cd02901">
    <property type="entry name" value="Macro_Poa1p-like"/>
    <property type="match status" value="1"/>
</dbReference>
<name>A0A150PY50_SORCE</name>